<gene>
    <name evidence="2" type="ORF">HDF17_001275</name>
</gene>
<evidence type="ECO:0000313" key="2">
    <source>
        <dbReference type="EMBL" id="NYF78988.1"/>
    </source>
</evidence>
<evidence type="ECO:0000313" key="3">
    <source>
        <dbReference type="Proteomes" id="UP000589520"/>
    </source>
</evidence>
<evidence type="ECO:0000256" key="1">
    <source>
        <dbReference type="SAM" id="Phobius"/>
    </source>
</evidence>
<sequence>MNHPSEEDLIAYQLRESTNEAAIREHVESCAECAQLSDSIAETLRVFSARPVPEPDLDRNWERLRGNLSVLSPAKPRRFRLILWPVAALVTAAVAALLLLSTMRPRPTISPSAGSLAIKSHGPLTTTPTDPQIANHLDTAERLLTEVNHTSGPLDESTRAQAHELLLQNAVYVRTAHEHGDLGEASVLENLGRVLINIDHEPTTPDSGWHLRFELNTDGLLFEIRILRQNRDQL</sequence>
<protein>
    <recommendedName>
        <fullName evidence="4">Zinc-finger domain-containing protein</fullName>
    </recommendedName>
</protein>
<accession>A0A7Y9TSG4</accession>
<dbReference type="AlphaFoldDB" id="A0A7Y9TSG4"/>
<organism evidence="2 3">
    <name type="scientific">Granulicella arctica</name>
    <dbReference type="NCBI Taxonomy" id="940613"/>
    <lineage>
        <taxon>Bacteria</taxon>
        <taxon>Pseudomonadati</taxon>
        <taxon>Acidobacteriota</taxon>
        <taxon>Terriglobia</taxon>
        <taxon>Terriglobales</taxon>
        <taxon>Acidobacteriaceae</taxon>
        <taxon>Granulicella</taxon>
    </lineage>
</organism>
<feature type="transmembrane region" description="Helical" evidence="1">
    <location>
        <begin position="81"/>
        <end position="100"/>
    </location>
</feature>
<keyword evidence="1" id="KW-1133">Transmembrane helix</keyword>
<evidence type="ECO:0008006" key="4">
    <source>
        <dbReference type="Google" id="ProtNLM"/>
    </source>
</evidence>
<dbReference type="RefSeq" id="WP_179488856.1">
    <property type="nucleotide sequence ID" value="NZ_JACCCW010000001.1"/>
</dbReference>
<reference evidence="2 3" key="1">
    <citation type="submission" date="2020-07" db="EMBL/GenBank/DDBJ databases">
        <title>Genomic Encyclopedia of Type Strains, Phase IV (KMG-V): Genome sequencing to study the core and pangenomes of soil and plant-associated prokaryotes.</title>
        <authorList>
            <person name="Whitman W."/>
        </authorList>
    </citation>
    <scope>NUCLEOTIDE SEQUENCE [LARGE SCALE GENOMIC DNA]</scope>
    <source>
        <strain evidence="2 3">X4EP2</strain>
    </source>
</reference>
<keyword evidence="1" id="KW-0812">Transmembrane</keyword>
<proteinExistence type="predicted"/>
<dbReference type="Proteomes" id="UP000589520">
    <property type="component" value="Unassembled WGS sequence"/>
</dbReference>
<comment type="caution">
    <text evidence="2">The sequence shown here is derived from an EMBL/GenBank/DDBJ whole genome shotgun (WGS) entry which is preliminary data.</text>
</comment>
<keyword evidence="1" id="KW-0472">Membrane</keyword>
<dbReference type="EMBL" id="JACCCW010000001">
    <property type="protein sequence ID" value="NYF78988.1"/>
    <property type="molecule type" value="Genomic_DNA"/>
</dbReference>
<keyword evidence="3" id="KW-1185">Reference proteome</keyword>
<name>A0A7Y9TSG4_9BACT</name>